<dbReference type="Proteomes" id="UP000248557">
    <property type="component" value="Unassembled WGS sequence"/>
</dbReference>
<name>A0A328Q0V6_9EURY</name>
<evidence type="ECO:0000313" key="1">
    <source>
        <dbReference type="EMBL" id="RAP03133.1"/>
    </source>
</evidence>
<comment type="caution">
    <text evidence="1">The sequence shown here is derived from an EMBL/GenBank/DDBJ whole genome shotgun (WGS) entry which is preliminary data.</text>
</comment>
<reference evidence="1 2" key="1">
    <citation type="submission" date="2017-05" db="EMBL/GenBank/DDBJ databases">
        <title>Host range expansion of the Methanosphaera genus to humans and monogastric animals involves recent and extensive reduction in genome content.</title>
        <authorList>
            <person name="Hoedt E.C."/>
            <person name="Volmer J.G."/>
            <person name="Parks D.H."/>
            <person name="Rosewarne C.P."/>
            <person name="Denman S.E."/>
            <person name="Mcsweeney C.S."/>
            <person name="O Cuiv P."/>
            <person name="Hugenholtz P."/>
            <person name="Tyson G.W."/>
            <person name="Morrison M."/>
        </authorList>
    </citation>
    <scope>NUCLEOTIDE SEQUENCE [LARGE SCALE GENOMIC DNA]</scope>
    <source>
        <strain evidence="1 2">PA5</strain>
    </source>
</reference>
<proteinExistence type="predicted"/>
<dbReference type="AlphaFoldDB" id="A0A328Q0V6"/>
<accession>A0A328Q0V6</accession>
<sequence length="211" mass="24763">MNNKSLQFILKCIDYEEFGKLYALNKKISDEDMDRVKPYFKHYTPKDFTDIMNIEGNPHGWMCQEKDVESVEEILGITQTLAKQESEREVRRRELSKKREIKDNAMNQIEELFSKGQRPSKFLKKLLKKADIVYDPGDAYYTESKYGEGQLFLVDKKYIWYIINNSAKEDDYTLNNIKTESHGAVGFRLSYSSKLHDLIKIVSEENIYKGA</sequence>
<organism evidence="1 2">
    <name type="scientific">Methanosphaera stadtmanae</name>
    <dbReference type="NCBI Taxonomy" id="2317"/>
    <lineage>
        <taxon>Archaea</taxon>
        <taxon>Methanobacteriati</taxon>
        <taxon>Methanobacteriota</taxon>
        <taxon>Methanomada group</taxon>
        <taxon>Methanobacteria</taxon>
        <taxon>Methanobacteriales</taxon>
        <taxon>Methanobacteriaceae</taxon>
        <taxon>Methanosphaera</taxon>
    </lineage>
</organism>
<dbReference type="EMBL" id="NGJK01000043">
    <property type="protein sequence ID" value="RAP03133.1"/>
    <property type="molecule type" value="Genomic_DNA"/>
</dbReference>
<protein>
    <submittedName>
        <fullName evidence="1">Uncharacterized protein</fullName>
    </submittedName>
</protein>
<gene>
    <name evidence="1" type="ORF">CA615_04010</name>
</gene>
<evidence type="ECO:0000313" key="2">
    <source>
        <dbReference type="Proteomes" id="UP000248557"/>
    </source>
</evidence>
<dbReference type="RefSeq" id="WP_112149520.1">
    <property type="nucleotide sequence ID" value="NZ_CATZNA010000063.1"/>
</dbReference>